<dbReference type="Pfam" id="PF22692">
    <property type="entry name" value="LlgE_F_G_D1"/>
    <property type="match status" value="1"/>
</dbReference>
<protein>
    <recommendedName>
        <fullName evidence="3 5">Flagellar hook protein FlgE</fullName>
    </recommendedName>
</protein>
<dbReference type="Proteomes" id="UP000480275">
    <property type="component" value="Unassembled WGS sequence"/>
</dbReference>
<feature type="domain" description="Flagellar hook protein FlgE D2" evidence="8">
    <location>
        <begin position="169"/>
        <end position="299"/>
    </location>
</feature>
<evidence type="ECO:0000259" key="9">
    <source>
        <dbReference type="Pfam" id="PF22692"/>
    </source>
</evidence>
<proteinExistence type="inferred from homology"/>
<evidence type="ECO:0000259" key="6">
    <source>
        <dbReference type="Pfam" id="PF00460"/>
    </source>
</evidence>
<dbReference type="GO" id="GO:0009424">
    <property type="term" value="C:bacterial-type flagellum hook"/>
    <property type="evidence" value="ECO:0007669"/>
    <property type="project" value="TreeGrafter"/>
</dbReference>
<keyword evidence="10" id="KW-0969">Cilium</keyword>
<dbReference type="InterPro" id="IPR011491">
    <property type="entry name" value="FlgE_D2"/>
</dbReference>
<sequence length="419" mass="43488">MAFQQGLSGLNASSMALDVIGNNVANSSTVGFKAANAHFADVYANSLGGSGATQVGIGTSIAAVQQQFTQGNLTSTSNPLDIAINGNGFFCMSTANSALPSYTRNGQFHVDKMGYIINDQKQQLMGFAALADGTVPVAGTLTALNIPPGTMAPRSTDAALSGNMTAVLNLDSRQGVPTVATFDPSNPQSYNYSTPLTVYDTLGNSHAMTMYFARASAGGPWNVYATLDGVSATTPPTAVGTLTFNSSGVLTTTPTTLTMPSWTLSTGAVSPWSPGKMDFAGTTQFGSTFSRDRVTQGGYTTGSLTGVSVAADGTVQGNYSNSQTKGIGRVALATFQNPNGLLSMGNNQWQAVEAVSGQANIQAPGAGNSGLLQSTQIEESNVDLTKELVNMITQQRNYQANAQSIKTQDQIMQTLVNLR</sequence>
<comment type="caution">
    <text evidence="10">The sequence shown here is derived from an EMBL/GenBank/DDBJ whole genome shotgun (WGS) entry which is preliminary data.</text>
</comment>
<evidence type="ECO:0000256" key="5">
    <source>
        <dbReference type="RuleBase" id="RU362116"/>
    </source>
</evidence>
<dbReference type="Pfam" id="PF06429">
    <property type="entry name" value="Flg_bbr_C"/>
    <property type="match status" value="1"/>
</dbReference>
<evidence type="ECO:0000256" key="3">
    <source>
        <dbReference type="ARBA" id="ARBA00019015"/>
    </source>
</evidence>
<dbReference type="InterPro" id="IPR010930">
    <property type="entry name" value="Flg_bb/hook_C_dom"/>
</dbReference>
<evidence type="ECO:0000313" key="10">
    <source>
        <dbReference type="EMBL" id="MQY51606.1"/>
    </source>
</evidence>
<comment type="similarity">
    <text evidence="2 5">Belongs to the flagella basal body rod proteins family.</text>
</comment>
<dbReference type="NCBIfam" id="TIGR03506">
    <property type="entry name" value="FlgEFG_subfam"/>
    <property type="match status" value="1"/>
</dbReference>
<dbReference type="GO" id="GO:0009425">
    <property type="term" value="C:bacterial-type flagellum basal body"/>
    <property type="evidence" value="ECO:0007669"/>
    <property type="project" value="UniProtKB-SubCell"/>
</dbReference>
<dbReference type="AlphaFoldDB" id="A0A6L5JX06"/>
<dbReference type="GO" id="GO:0071978">
    <property type="term" value="P:bacterial-type flagellum-dependent swarming motility"/>
    <property type="evidence" value="ECO:0007669"/>
    <property type="project" value="TreeGrafter"/>
</dbReference>
<dbReference type="GO" id="GO:0005829">
    <property type="term" value="C:cytosol"/>
    <property type="evidence" value="ECO:0007669"/>
    <property type="project" value="TreeGrafter"/>
</dbReference>
<dbReference type="NCBIfam" id="NF004238">
    <property type="entry name" value="PRK05682.1-1"/>
    <property type="match status" value="1"/>
</dbReference>
<dbReference type="PANTHER" id="PTHR30435">
    <property type="entry name" value="FLAGELLAR PROTEIN"/>
    <property type="match status" value="1"/>
</dbReference>
<comment type="subcellular location">
    <subcellularLocation>
        <location evidence="1 5">Bacterial flagellum basal body</location>
    </subcellularLocation>
</comment>
<evidence type="ECO:0000259" key="7">
    <source>
        <dbReference type="Pfam" id="PF06429"/>
    </source>
</evidence>
<dbReference type="InterPro" id="IPR037058">
    <property type="entry name" value="Falgellar_hook_FlgE_sf"/>
</dbReference>
<keyword evidence="10" id="KW-0966">Cell projection</keyword>
<organism evidence="10 11">
    <name type="scientific">Rhodocyclus tenuis</name>
    <name type="common">Rhodospirillum tenue</name>
    <dbReference type="NCBI Taxonomy" id="1066"/>
    <lineage>
        <taxon>Bacteria</taxon>
        <taxon>Pseudomonadati</taxon>
        <taxon>Pseudomonadota</taxon>
        <taxon>Betaproteobacteria</taxon>
        <taxon>Rhodocyclales</taxon>
        <taxon>Rhodocyclaceae</taxon>
        <taxon>Rhodocyclus</taxon>
    </lineage>
</organism>
<evidence type="ECO:0000313" key="11">
    <source>
        <dbReference type="Proteomes" id="UP000480275"/>
    </source>
</evidence>
<evidence type="ECO:0000256" key="1">
    <source>
        <dbReference type="ARBA" id="ARBA00004117"/>
    </source>
</evidence>
<comment type="function">
    <text evidence="5">A flexible structure which links the flagellar filament to the drive apparatus in the basal body.</text>
</comment>
<feature type="domain" description="Flagellar basal-body/hook protein C-terminal" evidence="7">
    <location>
        <begin position="377"/>
        <end position="418"/>
    </location>
</feature>
<dbReference type="InterPro" id="IPR053967">
    <property type="entry name" value="LlgE_F_G-like_D1"/>
</dbReference>
<dbReference type="Gene3D" id="2.60.98.20">
    <property type="entry name" value="Flagellar hook protein FlgE"/>
    <property type="match status" value="1"/>
</dbReference>
<dbReference type="OrthoDB" id="8578401at2"/>
<name>A0A6L5JX06_RHOTE</name>
<dbReference type="InterPro" id="IPR001444">
    <property type="entry name" value="Flag_bb_rod_N"/>
</dbReference>
<dbReference type="InterPro" id="IPR019776">
    <property type="entry name" value="Flagellar_basal_body_rod_CS"/>
</dbReference>
<evidence type="ECO:0000256" key="4">
    <source>
        <dbReference type="ARBA" id="ARBA00023143"/>
    </source>
</evidence>
<dbReference type="EMBL" id="WIXJ01000004">
    <property type="protein sequence ID" value="MQY51606.1"/>
    <property type="molecule type" value="Genomic_DNA"/>
</dbReference>
<dbReference type="SUPFAM" id="SSF117143">
    <property type="entry name" value="Flagellar hook protein flgE"/>
    <property type="match status" value="1"/>
</dbReference>
<gene>
    <name evidence="10" type="ORF">GHK24_07460</name>
</gene>
<dbReference type="PANTHER" id="PTHR30435:SF1">
    <property type="entry name" value="FLAGELLAR HOOK PROTEIN FLGE"/>
    <property type="match status" value="1"/>
</dbReference>
<dbReference type="Pfam" id="PF00460">
    <property type="entry name" value="Flg_bb_rod"/>
    <property type="match status" value="1"/>
</dbReference>
<feature type="domain" description="Flagellar basal body rod protein N-terminal" evidence="6">
    <location>
        <begin position="6"/>
        <end position="33"/>
    </location>
</feature>
<dbReference type="PROSITE" id="PS00588">
    <property type="entry name" value="FLAGELLA_BB_ROD"/>
    <property type="match status" value="1"/>
</dbReference>
<evidence type="ECO:0000256" key="2">
    <source>
        <dbReference type="ARBA" id="ARBA00009677"/>
    </source>
</evidence>
<keyword evidence="4 5" id="KW-0975">Bacterial flagellum</keyword>
<dbReference type="InterPro" id="IPR037925">
    <property type="entry name" value="FlgE/F/G-like"/>
</dbReference>
<reference evidence="10 11" key="1">
    <citation type="submission" date="2019-10" db="EMBL/GenBank/DDBJ databases">
        <title>Whole-genome sequence of the purple nonsulfur photosynthetic bacterium Rhodocyclus tenuis.</title>
        <authorList>
            <person name="Kyndt J.A."/>
            <person name="Meyer T.E."/>
        </authorList>
    </citation>
    <scope>NUCLEOTIDE SEQUENCE [LARGE SCALE GENOMIC DNA]</scope>
    <source>
        <strain evidence="10 11">DSM 110</strain>
    </source>
</reference>
<evidence type="ECO:0000259" key="8">
    <source>
        <dbReference type="Pfam" id="PF07559"/>
    </source>
</evidence>
<feature type="domain" description="Flagellar hook protein FlgE/F/G-like D1" evidence="9">
    <location>
        <begin position="83"/>
        <end position="147"/>
    </location>
</feature>
<dbReference type="InterPro" id="IPR020013">
    <property type="entry name" value="Flagellar_FlgE/F/G"/>
</dbReference>
<accession>A0A6L5JX06</accession>
<dbReference type="Pfam" id="PF07559">
    <property type="entry name" value="FlgE_D2"/>
    <property type="match status" value="1"/>
</dbReference>
<keyword evidence="10" id="KW-0282">Flagellum</keyword>